<feature type="transmembrane region" description="Helical" evidence="7">
    <location>
        <begin position="135"/>
        <end position="152"/>
    </location>
</feature>
<evidence type="ECO:0000256" key="5">
    <source>
        <dbReference type="ARBA" id="ARBA00022989"/>
    </source>
</evidence>
<evidence type="ECO:0000259" key="8">
    <source>
        <dbReference type="PROSITE" id="PS50850"/>
    </source>
</evidence>
<dbReference type="PANTHER" id="PTHR23517:SF2">
    <property type="entry name" value="MULTIDRUG RESISTANCE PROTEIN MDTH"/>
    <property type="match status" value="1"/>
</dbReference>
<dbReference type="InterPro" id="IPR036259">
    <property type="entry name" value="MFS_trans_sf"/>
</dbReference>
<feature type="transmembrane region" description="Helical" evidence="7">
    <location>
        <begin position="268"/>
        <end position="285"/>
    </location>
</feature>
<evidence type="ECO:0000256" key="1">
    <source>
        <dbReference type="ARBA" id="ARBA00004651"/>
    </source>
</evidence>
<feature type="transmembrane region" description="Helical" evidence="7">
    <location>
        <begin position="71"/>
        <end position="89"/>
    </location>
</feature>
<dbReference type="PANTHER" id="PTHR23517">
    <property type="entry name" value="RESISTANCE PROTEIN MDTM, PUTATIVE-RELATED-RELATED"/>
    <property type="match status" value="1"/>
</dbReference>
<dbReference type="Gene3D" id="1.20.1250.20">
    <property type="entry name" value="MFS general substrate transporter like domains"/>
    <property type="match status" value="1"/>
</dbReference>
<keyword evidence="10" id="KW-1185">Reference proteome</keyword>
<evidence type="ECO:0000313" key="9">
    <source>
        <dbReference type="EMBL" id="MFD1737237.1"/>
    </source>
</evidence>
<dbReference type="Proteomes" id="UP001597214">
    <property type="component" value="Unassembled WGS sequence"/>
</dbReference>
<feature type="transmembrane region" description="Helical" evidence="7">
    <location>
        <begin position="291"/>
        <end position="314"/>
    </location>
</feature>
<keyword evidence="2" id="KW-0813">Transport</keyword>
<comment type="caution">
    <text evidence="9">The sequence shown here is derived from an EMBL/GenBank/DDBJ whole genome shotgun (WGS) entry which is preliminary data.</text>
</comment>
<dbReference type="InterPro" id="IPR050171">
    <property type="entry name" value="MFS_Transporters"/>
</dbReference>
<feature type="transmembrane region" description="Helical" evidence="7">
    <location>
        <begin position="7"/>
        <end position="28"/>
    </location>
</feature>
<feature type="transmembrane region" description="Helical" evidence="7">
    <location>
        <begin position="201"/>
        <end position="222"/>
    </location>
</feature>
<protein>
    <submittedName>
        <fullName evidence="9">MFS transporter</fullName>
    </submittedName>
</protein>
<evidence type="ECO:0000256" key="2">
    <source>
        <dbReference type="ARBA" id="ARBA00022448"/>
    </source>
</evidence>
<keyword evidence="4 7" id="KW-0812">Transmembrane</keyword>
<gene>
    <name evidence="9" type="ORF">ACFSCX_11805</name>
</gene>
<feature type="transmembrane region" description="Helical" evidence="7">
    <location>
        <begin position="360"/>
        <end position="379"/>
    </location>
</feature>
<feature type="transmembrane region" description="Helical" evidence="7">
    <location>
        <begin position="237"/>
        <end position="256"/>
    </location>
</feature>
<evidence type="ECO:0000256" key="3">
    <source>
        <dbReference type="ARBA" id="ARBA00022475"/>
    </source>
</evidence>
<reference evidence="10" key="1">
    <citation type="journal article" date="2019" name="Int. J. Syst. Evol. Microbiol.">
        <title>The Global Catalogue of Microorganisms (GCM) 10K type strain sequencing project: providing services to taxonomists for standard genome sequencing and annotation.</title>
        <authorList>
            <consortium name="The Broad Institute Genomics Platform"/>
            <consortium name="The Broad Institute Genome Sequencing Center for Infectious Disease"/>
            <person name="Wu L."/>
            <person name="Ma J."/>
        </authorList>
    </citation>
    <scope>NUCLEOTIDE SEQUENCE [LARGE SCALE GENOMIC DNA]</scope>
    <source>
        <strain evidence="10">CCUG 49339</strain>
    </source>
</reference>
<sequence>MNKNLIVLYVNSFLMNVSFFSFIPFLSYYITKDLLYSSILAGTVLMLRQISQQGLSLITGSVADKSSYRTIIAIGMITRGVGFLLFGIVTSKLGLLAAAVLSGLGGAFFEPASKAALVAYSTSEGRSMAFSIDKVVKNVGTVIAALLAGLLISQSFTLLSLLSSSLFFLGGILALIVLPAKNSTSSTVSYVQAWKTVLSDPPFVLFTLCMSGYWFLFMQIYVTIPSQAITIFHDNRAISWTLLVFAVTIVCLQLPIQKFAEKYSPYNIIKVGYLFLGGSLFVVGITTNATLFLVGMFFFSVGVILIEPTSFELTARLSKPGLTASYFGFSIFSLALGGGIGQLIGASLLDYGKNIGLPNLLWITCVFISLISIIGIASLQGEKLQLKRNHMKGAS</sequence>
<dbReference type="RefSeq" id="WP_377928440.1">
    <property type="nucleotide sequence ID" value="NZ_JBHUEM010000020.1"/>
</dbReference>
<feature type="transmembrane region" description="Helical" evidence="7">
    <location>
        <begin position="158"/>
        <end position="180"/>
    </location>
</feature>
<dbReference type="PROSITE" id="PS50850">
    <property type="entry name" value="MFS"/>
    <property type="match status" value="1"/>
</dbReference>
<feature type="transmembrane region" description="Helical" evidence="7">
    <location>
        <begin position="326"/>
        <end position="348"/>
    </location>
</feature>
<accession>A0ABW4LQB4</accession>
<comment type="subcellular location">
    <subcellularLocation>
        <location evidence="1">Cell membrane</location>
        <topology evidence="1">Multi-pass membrane protein</topology>
    </subcellularLocation>
</comment>
<evidence type="ECO:0000256" key="7">
    <source>
        <dbReference type="SAM" id="Phobius"/>
    </source>
</evidence>
<evidence type="ECO:0000313" key="10">
    <source>
        <dbReference type="Proteomes" id="UP001597214"/>
    </source>
</evidence>
<dbReference type="EMBL" id="JBHUEM010000020">
    <property type="protein sequence ID" value="MFD1737237.1"/>
    <property type="molecule type" value="Genomic_DNA"/>
</dbReference>
<feature type="domain" description="Major facilitator superfamily (MFS) profile" evidence="8">
    <location>
        <begin position="4"/>
        <end position="384"/>
    </location>
</feature>
<keyword evidence="5 7" id="KW-1133">Transmembrane helix</keyword>
<dbReference type="InterPro" id="IPR011701">
    <property type="entry name" value="MFS"/>
</dbReference>
<evidence type="ECO:0000256" key="6">
    <source>
        <dbReference type="ARBA" id="ARBA00023136"/>
    </source>
</evidence>
<keyword evidence="3" id="KW-1003">Cell membrane</keyword>
<dbReference type="SUPFAM" id="SSF103473">
    <property type="entry name" value="MFS general substrate transporter"/>
    <property type="match status" value="1"/>
</dbReference>
<dbReference type="Pfam" id="PF07690">
    <property type="entry name" value="MFS_1"/>
    <property type="match status" value="1"/>
</dbReference>
<organism evidence="9 10">
    <name type="scientific">Bacillus salitolerans</name>
    <dbReference type="NCBI Taxonomy" id="1437434"/>
    <lineage>
        <taxon>Bacteria</taxon>
        <taxon>Bacillati</taxon>
        <taxon>Bacillota</taxon>
        <taxon>Bacilli</taxon>
        <taxon>Bacillales</taxon>
        <taxon>Bacillaceae</taxon>
        <taxon>Bacillus</taxon>
    </lineage>
</organism>
<evidence type="ECO:0000256" key="4">
    <source>
        <dbReference type="ARBA" id="ARBA00022692"/>
    </source>
</evidence>
<dbReference type="InterPro" id="IPR020846">
    <property type="entry name" value="MFS_dom"/>
</dbReference>
<name>A0ABW4LQB4_9BACI</name>
<proteinExistence type="predicted"/>
<keyword evidence="6 7" id="KW-0472">Membrane</keyword>